<dbReference type="InterPro" id="IPR032252">
    <property type="entry name" value="DUF4827"/>
</dbReference>
<keyword evidence="1" id="KW-0732">Signal</keyword>
<feature type="signal peptide" evidence="1">
    <location>
        <begin position="1"/>
        <end position="28"/>
    </location>
</feature>
<dbReference type="Pfam" id="PF16109">
    <property type="entry name" value="DUF4827"/>
    <property type="match status" value="1"/>
</dbReference>
<dbReference type="Gene3D" id="3.10.50.40">
    <property type="match status" value="1"/>
</dbReference>
<evidence type="ECO:0000313" key="3">
    <source>
        <dbReference type="Proteomes" id="UP000544222"/>
    </source>
</evidence>
<evidence type="ECO:0000256" key="1">
    <source>
        <dbReference type="SAM" id="SignalP"/>
    </source>
</evidence>
<dbReference type="PROSITE" id="PS51257">
    <property type="entry name" value="PROKAR_LIPOPROTEIN"/>
    <property type="match status" value="1"/>
</dbReference>
<dbReference type="InterPro" id="IPR046357">
    <property type="entry name" value="PPIase_dom_sf"/>
</dbReference>
<dbReference type="GO" id="GO:0003755">
    <property type="term" value="F:peptidyl-prolyl cis-trans isomerase activity"/>
    <property type="evidence" value="ECO:0007669"/>
    <property type="project" value="InterPro"/>
</dbReference>
<dbReference type="EMBL" id="JACHYB010000001">
    <property type="protein sequence ID" value="MBB3186276.1"/>
    <property type="molecule type" value="Genomic_DNA"/>
</dbReference>
<dbReference type="SUPFAM" id="SSF54534">
    <property type="entry name" value="FKBP-like"/>
    <property type="match status" value="1"/>
</dbReference>
<protein>
    <recommendedName>
        <fullName evidence="4">Peptidylprolyl isomerase</fullName>
    </recommendedName>
</protein>
<sequence length="183" mass="20205">MKRIPVFILSSFSFLLLLTSCTSSGTYANLLKAQDVTIKNYVKQNGIQTVGTLPAFDKWTSSKEYYVSSTGLYYHLNVCGDTTTDSIRAGDEVSVRYLKISITTPPDTVENSWTTLDSPYPYMMIYRVSGSEPPAWQEAISYMKYSGAQATLIVPGGIGFSAEQTSIIPYIHVISILKIPGQN</sequence>
<dbReference type="Proteomes" id="UP000544222">
    <property type="component" value="Unassembled WGS sequence"/>
</dbReference>
<dbReference type="AlphaFoldDB" id="A0A7W5H1E1"/>
<dbReference type="RefSeq" id="WP_183412191.1">
    <property type="nucleotide sequence ID" value="NZ_JACHYB010000001.1"/>
</dbReference>
<comment type="caution">
    <text evidence="2">The sequence shown here is derived from an EMBL/GenBank/DDBJ whole genome shotgun (WGS) entry which is preliminary data.</text>
</comment>
<gene>
    <name evidence="2" type="ORF">FHX64_000439</name>
</gene>
<keyword evidence="3" id="KW-1185">Reference proteome</keyword>
<organism evidence="2 3">
    <name type="scientific">Microbacter margulisiae</name>
    <dbReference type="NCBI Taxonomy" id="1350067"/>
    <lineage>
        <taxon>Bacteria</taxon>
        <taxon>Pseudomonadati</taxon>
        <taxon>Bacteroidota</taxon>
        <taxon>Bacteroidia</taxon>
        <taxon>Bacteroidales</taxon>
        <taxon>Porphyromonadaceae</taxon>
        <taxon>Microbacter</taxon>
    </lineage>
</organism>
<accession>A0A7W5H1E1</accession>
<feature type="chain" id="PRO_5030971417" description="Peptidylprolyl isomerase" evidence="1">
    <location>
        <begin position="29"/>
        <end position="183"/>
    </location>
</feature>
<proteinExistence type="predicted"/>
<reference evidence="2 3" key="1">
    <citation type="submission" date="2020-08" db="EMBL/GenBank/DDBJ databases">
        <title>Genomic Encyclopedia of Type Strains, Phase IV (KMG-IV): sequencing the most valuable type-strain genomes for metagenomic binning, comparative biology and taxonomic classification.</title>
        <authorList>
            <person name="Goeker M."/>
        </authorList>
    </citation>
    <scope>NUCLEOTIDE SEQUENCE [LARGE SCALE GENOMIC DNA]</scope>
    <source>
        <strain evidence="2 3">DSM 27471</strain>
    </source>
</reference>
<name>A0A7W5H1E1_9PORP</name>
<evidence type="ECO:0008006" key="4">
    <source>
        <dbReference type="Google" id="ProtNLM"/>
    </source>
</evidence>
<evidence type="ECO:0000313" key="2">
    <source>
        <dbReference type="EMBL" id="MBB3186276.1"/>
    </source>
</evidence>